<keyword evidence="2" id="KW-1133">Transmembrane helix</keyword>
<evidence type="ECO:0000256" key="3">
    <source>
        <dbReference type="SAM" id="SignalP"/>
    </source>
</evidence>
<dbReference type="VEuPathDB" id="VectorBase:CQUJHB012857"/>
<evidence type="ECO:0000313" key="4">
    <source>
        <dbReference type="EMBL" id="EDS28226.1"/>
    </source>
</evidence>
<dbReference type="KEGG" id="cqu:CpipJ_CPIJ018839"/>
<evidence type="ECO:0008006" key="7">
    <source>
        <dbReference type="Google" id="ProtNLM"/>
    </source>
</evidence>
<feature type="signal peptide" evidence="3">
    <location>
        <begin position="1"/>
        <end position="17"/>
    </location>
</feature>
<evidence type="ECO:0000256" key="1">
    <source>
        <dbReference type="SAM" id="MobiDB-lite"/>
    </source>
</evidence>
<dbReference type="OMA" id="MCLWICK"/>
<reference evidence="5" key="2">
    <citation type="submission" date="2020-05" db="UniProtKB">
        <authorList>
            <consortium name="EnsemblMetazoa"/>
        </authorList>
    </citation>
    <scope>IDENTIFICATION</scope>
    <source>
        <strain evidence="5">JHB</strain>
    </source>
</reference>
<dbReference type="EMBL" id="DS233116">
    <property type="protein sequence ID" value="EDS28226.1"/>
    <property type="molecule type" value="Genomic_DNA"/>
</dbReference>
<reference evidence="4" key="1">
    <citation type="submission" date="2007-03" db="EMBL/GenBank/DDBJ databases">
        <title>Annotation of Culex pipiens quinquefasciatus.</title>
        <authorList>
            <consortium name="The Broad Institute Genome Sequencing Platform"/>
            <person name="Atkinson P.W."/>
            <person name="Hemingway J."/>
            <person name="Christensen B.M."/>
            <person name="Higgs S."/>
            <person name="Kodira C."/>
            <person name="Hannick L."/>
            <person name="Megy K."/>
            <person name="O'Leary S."/>
            <person name="Pearson M."/>
            <person name="Haas B.J."/>
            <person name="Mauceli E."/>
            <person name="Wortman J.R."/>
            <person name="Lee N.H."/>
            <person name="Guigo R."/>
            <person name="Stanke M."/>
            <person name="Alvarado L."/>
            <person name="Amedeo P."/>
            <person name="Antoine C.H."/>
            <person name="Arensburger P."/>
            <person name="Bidwell S.L."/>
            <person name="Crawford M."/>
            <person name="Camaro F."/>
            <person name="Devon K."/>
            <person name="Engels R."/>
            <person name="Hammond M."/>
            <person name="Howarth C."/>
            <person name="Koehrsen M."/>
            <person name="Lawson D."/>
            <person name="Montgomery P."/>
            <person name="Nene V."/>
            <person name="Nusbaum C."/>
            <person name="Puiu D."/>
            <person name="Romero-Severson J."/>
            <person name="Severson D.W."/>
            <person name="Shumway M."/>
            <person name="Sisk P."/>
            <person name="Stolte C."/>
            <person name="Zeng Q."/>
            <person name="Eisenstadt E."/>
            <person name="Fraser-Liggett C."/>
            <person name="Strausberg R."/>
            <person name="Galagan J."/>
            <person name="Birren B."/>
            <person name="Collins F.H."/>
        </authorList>
    </citation>
    <scope>NUCLEOTIDE SEQUENCE [LARGE SCALE GENOMIC DNA]</scope>
    <source>
        <strain evidence="4">JHB</strain>
    </source>
</reference>
<feature type="transmembrane region" description="Helical" evidence="2">
    <location>
        <begin position="229"/>
        <end position="252"/>
    </location>
</feature>
<dbReference type="OrthoDB" id="47276at2759"/>
<dbReference type="FunCoup" id="B0XH78">
    <property type="interactions" value="1"/>
</dbReference>
<feature type="chain" id="PRO_5014567354" description="CUB domain-containing protein" evidence="3">
    <location>
        <begin position="18"/>
        <end position="322"/>
    </location>
</feature>
<dbReference type="InParanoid" id="B0XH78"/>
<dbReference type="EnsemblMetazoa" id="CPIJ018839-RA">
    <property type="protein sequence ID" value="CPIJ018839-PA"/>
    <property type="gene ID" value="CPIJ018839"/>
</dbReference>
<dbReference type="eggNOG" id="ENOG502SABT">
    <property type="taxonomic scope" value="Eukaryota"/>
</dbReference>
<dbReference type="VEuPathDB" id="VectorBase:CPIJ018839"/>
<name>B0XH78_CULQU</name>
<accession>B0XH78</accession>
<evidence type="ECO:0000313" key="5">
    <source>
        <dbReference type="EnsemblMetazoa" id="CPIJ018839-PA"/>
    </source>
</evidence>
<proteinExistence type="predicted"/>
<feature type="region of interest" description="Disordered" evidence="1">
    <location>
        <begin position="289"/>
        <end position="322"/>
    </location>
</feature>
<keyword evidence="6" id="KW-1185">Reference proteome</keyword>
<organism>
    <name type="scientific">Culex quinquefasciatus</name>
    <name type="common">Southern house mosquito</name>
    <name type="synonym">Culex pungens</name>
    <dbReference type="NCBI Taxonomy" id="7176"/>
    <lineage>
        <taxon>Eukaryota</taxon>
        <taxon>Metazoa</taxon>
        <taxon>Ecdysozoa</taxon>
        <taxon>Arthropoda</taxon>
        <taxon>Hexapoda</taxon>
        <taxon>Insecta</taxon>
        <taxon>Pterygota</taxon>
        <taxon>Neoptera</taxon>
        <taxon>Endopterygota</taxon>
        <taxon>Diptera</taxon>
        <taxon>Nematocera</taxon>
        <taxon>Culicoidea</taxon>
        <taxon>Culicidae</taxon>
        <taxon>Culicinae</taxon>
        <taxon>Culicini</taxon>
        <taxon>Culex</taxon>
        <taxon>Culex</taxon>
    </lineage>
</organism>
<evidence type="ECO:0000256" key="2">
    <source>
        <dbReference type="SAM" id="Phobius"/>
    </source>
</evidence>
<keyword evidence="2" id="KW-0472">Membrane</keyword>
<gene>
    <name evidence="5" type="primary">6052800</name>
    <name evidence="4" type="ORF">CpipJ_CPIJ018839</name>
</gene>
<dbReference type="AlphaFoldDB" id="B0XH78"/>
<dbReference type="Proteomes" id="UP000002320">
    <property type="component" value="Unassembled WGS sequence"/>
</dbReference>
<keyword evidence="2" id="KW-0812">Transmembrane</keyword>
<protein>
    <recommendedName>
        <fullName evidence="7">CUB domain-containing protein</fullName>
    </recommendedName>
</protein>
<sequence>MISLLIKAVLMVQLVNATRNIYSPLYRTYDMVPQGICKSRRIPIIDNILTQSNPFLLSNPERGAIFWQSWNSSSFKKFADCKFYLQAPPKMGLYLTVTQAQLRKNSQGICIDSIVVKKSNEKKFLFCESDENNAPRVFSDDGGQMRITINLDSTLPLSYLNSTLEVQFVVTVKRDCDTEGFEPCEEDEDDSCIGKGFFNDGILNCPKCTDEKSCTEDSEQVPIVNPSNVLLSAIISLFATMVIFGGCLWCVYRYRHCLTTCNTSPGAAGRNNRGEAIAAVEQMHVELPSSPCSDIRPTAPPDDDKDFPPTYDSLFPTGSSER</sequence>
<dbReference type="HOGENOM" id="CLU_769916_0_0_1"/>
<evidence type="ECO:0000313" key="6">
    <source>
        <dbReference type="Proteomes" id="UP000002320"/>
    </source>
</evidence>
<keyword evidence="3" id="KW-0732">Signal</keyword>